<dbReference type="AlphaFoldDB" id="A0A2U3E6Q6"/>
<evidence type="ECO:0000256" key="6">
    <source>
        <dbReference type="RuleBase" id="RU000492"/>
    </source>
</evidence>
<dbReference type="EC" id="3.6.4.13" evidence="7"/>
<feature type="region of interest" description="Disordered" evidence="8">
    <location>
        <begin position="725"/>
        <end position="765"/>
    </location>
</feature>
<organism evidence="11 12">
    <name type="scientific">Purpureocillium lilacinum</name>
    <name type="common">Paecilomyces lilacinus</name>
    <dbReference type="NCBI Taxonomy" id="33203"/>
    <lineage>
        <taxon>Eukaryota</taxon>
        <taxon>Fungi</taxon>
        <taxon>Dikarya</taxon>
        <taxon>Ascomycota</taxon>
        <taxon>Pezizomycotina</taxon>
        <taxon>Sordariomycetes</taxon>
        <taxon>Hypocreomycetidae</taxon>
        <taxon>Hypocreales</taxon>
        <taxon>Ophiocordycipitaceae</taxon>
        <taxon>Purpureocillium</taxon>
    </lineage>
</organism>
<feature type="domain" description="Helicase ATP-binding" evidence="9">
    <location>
        <begin position="307"/>
        <end position="489"/>
    </location>
</feature>
<feature type="compositionally biased region" description="Basic residues" evidence="8">
    <location>
        <begin position="55"/>
        <end position="65"/>
    </location>
</feature>
<evidence type="ECO:0000256" key="1">
    <source>
        <dbReference type="ARBA" id="ARBA00022741"/>
    </source>
</evidence>
<dbReference type="InterPro" id="IPR027417">
    <property type="entry name" value="P-loop_NTPase"/>
</dbReference>
<reference evidence="11 12" key="1">
    <citation type="journal article" date="2016" name="Front. Microbiol.">
        <title>Genome and transcriptome sequences reveal the specific parasitism of the nematophagous Purpureocillium lilacinum 36-1.</title>
        <authorList>
            <person name="Xie J."/>
            <person name="Li S."/>
            <person name="Mo C."/>
            <person name="Xiao X."/>
            <person name="Peng D."/>
            <person name="Wang G."/>
            <person name="Xiao Y."/>
        </authorList>
    </citation>
    <scope>NUCLEOTIDE SEQUENCE [LARGE SCALE GENOMIC DNA]</scope>
    <source>
        <strain evidence="11 12">36-1</strain>
    </source>
</reference>
<feature type="region of interest" description="Disordered" evidence="8">
    <location>
        <begin position="52"/>
        <end position="102"/>
    </location>
</feature>
<dbReference type="SMART" id="SM00487">
    <property type="entry name" value="DEXDc"/>
    <property type="match status" value="1"/>
</dbReference>
<evidence type="ECO:0000259" key="9">
    <source>
        <dbReference type="PROSITE" id="PS51192"/>
    </source>
</evidence>
<comment type="caution">
    <text evidence="11">The sequence shown here is derived from an EMBL/GenBank/DDBJ whole genome shotgun (WGS) entry which is preliminary data.</text>
</comment>
<evidence type="ECO:0000256" key="2">
    <source>
        <dbReference type="ARBA" id="ARBA00022801"/>
    </source>
</evidence>
<feature type="compositionally biased region" description="Low complexity" evidence="8">
    <location>
        <begin position="91"/>
        <end position="102"/>
    </location>
</feature>
<comment type="catalytic activity">
    <reaction evidence="7">
        <text>ATP + H2O = ADP + phosphate + H(+)</text>
        <dbReference type="Rhea" id="RHEA:13065"/>
        <dbReference type="ChEBI" id="CHEBI:15377"/>
        <dbReference type="ChEBI" id="CHEBI:15378"/>
        <dbReference type="ChEBI" id="CHEBI:30616"/>
        <dbReference type="ChEBI" id="CHEBI:43474"/>
        <dbReference type="ChEBI" id="CHEBI:456216"/>
        <dbReference type="EC" id="3.6.4.13"/>
    </reaction>
</comment>
<dbReference type="SUPFAM" id="SSF52540">
    <property type="entry name" value="P-loop containing nucleoside triphosphate hydrolases"/>
    <property type="match status" value="2"/>
</dbReference>
<keyword evidence="1 6" id="KW-0547">Nucleotide-binding</keyword>
<accession>A0A2U3E6Q6</accession>
<evidence type="ECO:0000313" key="11">
    <source>
        <dbReference type="EMBL" id="PWI70218.1"/>
    </source>
</evidence>
<evidence type="ECO:0000256" key="8">
    <source>
        <dbReference type="SAM" id="MobiDB-lite"/>
    </source>
</evidence>
<dbReference type="GO" id="GO:0003724">
    <property type="term" value="F:RNA helicase activity"/>
    <property type="evidence" value="ECO:0007669"/>
    <property type="project" value="UniProtKB-EC"/>
</dbReference>
<dbReference type="Pfam" id="PF00271">
    <property type="entry name" value="Helicase_C"/>
    <property type="match status" value="1"/>
</dbReference>
<comment type="similarity">
    <text evidence="6">Belongs to the DEAD box helicase family.</text>
</comment>
<keyword evidence="5 7" id="KW-0694">RNA-binding</keyword>
<dbReference type="GO" id="GO:0005524">
    <property type="term" value="F:ATP binding"/>
    <property type="evidence" value="ECO:0007669"/>
    <property type="project" value="UniProtKB-UniRule"/>
</dbReference>
<feature type="region of interest" description="Disordered" evidence="8">
    <location>
        <begin position="153"/>
        <end position="263"/>
    </location>
</feature>
<feature type="compositionally biased region" description="Gly residues" evidence="8">
    <location>
        <begin position="755"/>
        <end position="765"/>
    </location>
</feature>
<evidence type="ECO:0000313" key="12">
    <source>
        <dbReference type="Proteomes" id="UP000245956"/>
    </source>
</evidence>
<dbReference type="Gene3D" id="3.40.50.300">
    <property type="entry name" value="P-loop containing nucleotide triphosphate hydrolases"/>
    <property type="match status" value="2"/>
</dbReference>
<dbReference type="SMART" id="SM00490">
    <property type="entry name" value="HELICc"/>
    <property type="match status" value="1"/>
</dbReference>
<feature type="compositionally biased region" description="Gly residues" evidence="8">
    <location>
        <begin position="200"/>
        <end position="213"/>
    </location>
</feature>
<evidence type="ECO:0000259" key="10">
    <source>
        <dbReference type="PROSITE" id="PS51194"/>
    </source>
</evidence>
<feature type="compositionally biased region" description="Polar residues" evidence="8">
    <location>
        <begin position="153"/>
        <end position="183"/>
    </location>
</feature>
<keyword evidence="3 6" id="KW-0347">Helicase</keyword>
<feature type="compositionally biased region" description="Polar residues" evidence="8">
    <location>
        <begin position="235"/>
        <end position="251"/>
    </location>
</feature>
<sequence>MRSPCNGDDLAAPPQHLTLQETAAQAVLQGMLKGHGPRNGTHAELRLAPASMHASLKRGPSRHRASLTTGSERRPNNAPPSYPQWSLEAPGLSSTSGQWGSSSGALAARKLGLFSTHLPPHPNWSGGPVGAPDGLRCGIKLTQTSGLILTSATTHHNATQRRPQSSSANHHTLAETGQESKLPSMSDRPKGRRPDRRRGGGGGGRGGGGGAAGGARSRHRASGPPKHLRDAELSQPPSSQATESSRESTVAPSGHTLPPLTEAVPLDTPRFADLAGQNLVHPVLVQTITDDLRFDHMMPVQAATLWELLPPKRSDCLVQARTGTGKTVAFLLPALQTMISHSRASSDSGISLLVISPTRELAMQIAQEATNLLQRMPSYRVRIAIGGTNKDKEERLILSGCDVLIATPGRLLDHMSNENIKYAFRNLHTLVLDEADRLLDMGFMPALRDIVSHLPDRREVNRQGMLFSATIAPHVNQVAGLVLAPGYKFISTIPAGEINTHERVPQALITAPTFASTAAAMVACVRQEATEHANFKAIVFAPTAALAGFYGHILSRIPGLPPTTTLHSRISQNKRTKITNDYRDAKAAILVATDVIARGMDFPGVTTVFQVGIPSDKQSYIHRLGRTARADADGRGFFIVCEQEAWFPRWNLKEINFVPKEPDLSFTDLVNSIVEAMEEDERGQIYKAWLGYYNNHLKGLKWDKEELVRQANVFAREGLGCPETPPIAKSTVGKMGLRGTRGLNTVPDPPRHGRSQGGGGGRRGR</sequence>
<evidence type="ECO:0000256" key="4">
    <source>
        <dbReference type="ARBA" id="ARBA00022840"/>
    </source>
</evidence>
<keyword evidence="2 6" id="KW-0378">Hydrolase</keyword>
<dbReference type="InterPro" id="IPR001650">
    <property type="entry name" value="Helicase_C-like"/>
</dbReference>
<dbReference type="InterPro" id="IPR011545">
    <property type="entry name" value="DEAD/DEAH_box_helicase_dom"/>
</dbReference>
<keyword evidence="4 6" id="KW-0067">ATP-binding</keyword>
<dbReference type="CDD" id="cd17964">
    <property type="entry name" value="DEADc_MSS116"/>
    <property type="match status" value="1"/>
</dbReference>
<dbReference type="GO" id="GO:0003723">
    <property type="term" value="F:RNA binding"/>
    <property type="evidence" value="ECO:0007669"/>
    <property type="project" value="UniProtKB-UniRule"/>
</dbReference>
<dbReference type="InterPro" id="IPR014001">
    <property type="entry name" value="Helicase_ATP-bd"/>
</dbReference>
<evidence type="ECO:0000256" key="3">
    <source>
        <dbReference type="ARBA" id="ARBA00022806"/>
    </source>
</evidence>
<dbReference type="InterPro" id="IPR000629">
    <property type="entry name" value="RNA-helicase_DEAD-box_CS"/>
</dbReference>
<dbReference type="Pfam" id="PF00270">
    <property type="entry name" value="DEAD"/>
    <property type="match status" value="1"/>
</dbReference>
<dbReference type="Proteomes" id="UP000245956">
    <property type="component" value="Unassembled WGS sequence"/>
</dbReference>
<feature type="domain" description="Helicase C-terminal" evidence="10">
    <location>
        <begin position="517"/>
        <end position="670"/>
    </location>
</feature>
<protein>
    <recommendedName>
        <fullName evidence="7">ATP-dependent RNA helicase</fullName>
        <ecNumber evidence="7">3.6.4.13</ecNumber>
    </recommendedName>
</protein>
<dbReference type="PROSITE" id="PS51192">
    <property type="entry name" value="HELICASE_ATP_BIND_1"/>
    <property type="match status" value="1"/>
</dbReference>
<evidence type="ECO:0000256" key="5">
    <source>
        <dbReference type="ARBA" id="ARBA00022884"/>
    </source>
</evidence>
<dbReference type="GO" id="GO:0016787">
    <property type="term" value="F:hydrolase activity"/>
    <property type="evidence" value="ECO:0007669"/>
    <property type="project" value="UniProtKB-KW"/>
</dbReference>
<comment type="function">
    <text evidence="7">RNA helicase.</text>
</comment>
<proteinExistence type="inferred from homology"/>
<dbReference type="CDD" id="cd18787">
    <property type="entry name" value="SF2_C_DEAD"/>
    <property type="match status" value="1"/>
</dbReference>
<dbReference type="PROSITE" id="PS51194">
    <property type="entry name" value="HELICASE_CTER"/>
    <property type="match status" value="1"/>
</dbReference>
<gene>
    <name evidence="11" type="ORF">PCL_00362</name>
</gene>
<evidence type="ECO:0000256" key="7">
    <source>
        <dbReference type="RuleBase" id="RU365068"/>
    </source>
</evidence>
<dbReference type="PANTHER" id="PTHR24031">
    <property type="entry name" value="RNA HELICASE"/>
    <property type="match status" value="1"/>
</dbReference>
<dbReference type="PROSITE" id="PS00039">
    <property type="entry name" value="DEAD_ATP_HELICASE"/>
    <property type="match status" value="1"/>
</dbReference>
<dbReference type="EMBL" id="LCWV01000010">
    <property type="protein sequence ID" value="PWI70218.1"/>
    <property type="molecule type" value="Genomic_DNA"/>
</dbReference>
<comment type="domain">
    <text evidence="7">The Q motif is unique to and characteristic of the DEAD box family of RNA helicases and controls ATP binding and hydrolysis.</text>
</comment>
<name>A0A2U3E6Q6_PURLI</name>